<proteinExistence type="predicted"/>
<evidence type="ECO:0000313" key="4">
    <source>
        <dbReference type="Proteomes" id="UP000762676"/>
    </source>
</evidence>
<reference evidence="3 4" key="1">
    <citation type="journal article" date="2021" name="Elife">
        <title>Chloroplast acquisition without the gene transfer in kleptoplastic sea slugs, Plakobranchus ocellatus.</title>
        <authorList>
            <person name="Maeda T."/>
            <person name="Takahashi S."/>
            <person name="Yoshida T."/>
            <person name="Shimamura S."/>
            <person name="Takaki Y."/>
            <person name="Nagai Y."/>
            <person name="Toyoda A."/>
            <person name="Suzuki Y."/>
            <person name="Arimoto A."/>
            <person name="Ishii H."/>
            <person name="Satoh N."/>
            <person name="Nishiyama T."/>
            <person name="Hasebe M."/>
            <person name="Maruyama T."/>
            <person name="Minagawa J."/>
            <person name="Obokata J."/>
            <person name="Shigenobu S."/>
        </authorList>
    </citation>
    <scope>NUCLEOTIDE SEQUENCE [LARGE SCALE GENOMIC DNA]</scope>
</reference>
<accession>A0AAV4FV98</accession>
<keyword evidence="4" id="KW-1185">Reference proteome</keyword>
<sequence length="127" mass="14133">MFMLVITALIGRCEGLTYFDVVLSATQSVLRCKQGKRTSTTLSDLTLPSSLKVKAHNGSHEGTRQEGSRRFWCSSKSSCKKISKEGSSKGKESRRREESQGKGKGQSQESRTQEEISHHSMAFQFSL</sequence>
<dbReference type="AlphaFoldDB" id="A0AAV4FV98"/>
<keyword evidence="2" id="KW-0732">Signal</keyword>
<comment type="caution">
    <text evidence="3">The sequence shown here is derived from an EMBL/GenBank/DDBJ whole genome shotgun (WGS) entry which is preliminary data.</text>
</comment>
<protein>
    <recommendedName>
        <fullName evidence="5">Secreted protein</fullName>
    </recommendedName>
</protein>
<evidence type="ECO:0008006" key="5">
    <source>
        <dbReference type="Google" id="ProtNLM"/>
    </source>
</evidence>
<dbReference type="EMBL" id="BMAT01008063">
    <property type="protein sequence ID" value="GFR77177.1"/>
    <property type="molecule type" value="Genomic_DNA"/>
</dbReference>
<name>A0AAV4FV98_9GAST</name>
<evidence type="ECO:0000256" key="2">
    <source>
        <dbReference type="SAM" id="SignalP"/>
    </source>
</evidence>
<feature type="signal peptide" evidence="2">
    <location>
        <begin position="1"/>
        <end position="15"/>
    </location>
</feature>
<feature type="compositionally biased region" description="Basic and acidic residues" evidence="1">
    <location>
        <begin position="58"/>
        <end position="69"/>
    </location>
</feature>
<dbReference type="Proteomes" id="UP000762676">
    <property type="component" value="Unassembled WGS sequence"/>
</dbReference>
<gene>
    <name evidence="3" type="ORF">ElyMa_003961800</name>
</gene>
<feature type="compositionally biased region" description="Basic and acidic residues" evidence="1">
    <location>
        <begin position="82"/>
        <end position="101"/>
    </location>
</feature>
<feature type="region of interest" description="Disordered" evidence="1">
    <location>
        <begin position="52"/>
        <end position="127"/>
    </location>
</feature>
<evidence type="ECO:0000313" key="3">
    <source>
        <dbReference type="EMBL" id="GFR77177.1"/>
    </source>
</evidence>
<organism evidence="3 4">
    <name type="scientific">Elysia marginata</name>
    <dbReference type="NCBI Taxonomy" id="1093978"/>
    <lineage>
        <taxon>Eukaryota</taxon>
        <taxon>Metazoa</taxon>
        <taxon>Spiralia</taxon>
        <taxon>Lophotrochozoa</taxon>
        <taxon>Mollusca</taxon>
        <taxon>Gastropoda</taxon>
        <taxon>Heterobranchia</taxon>
        <taxon>Euthyneura</taxon>
        <taxon>Panpulmonata</taxon>
        <taxon>Sacoglossa</taxon>
        <taxon>Placobranchoidea</taxon>
        <taxon>Plakobranchidae</taxon>
        <taxon>Elysia</taxon>
    </lineage>
</organism>
<evidence type="ECO:0000256" key="1">
    <source>
        <dbReference type="SAM" id="MobiDB-lite"/>
    </source>
</evidence>
<feature type="chain" id="PRO_5043584994" description="Secreted protein" evidence="2">
    <location>
        <begin position="16"/>
        <end position="127"/>
    </location>
</feature>